<dbReference type="PRINTS" id="PR01790">
    <property type="entry name" value="SMP30FAMILY"/>
</dbReference>
<dbReference type="InterPro" id="IPR005511">
    <property type="entry name" value="SMP-30"/>
</dbReference>
<sequence length="288" mass="31500">MEATLLYKTDTKLGEGPVWNERRQLLSWLDILNGRLHEYNPVTGENHTHTLGMYIGASVLRPGGNGYVLATYEGFIFYDPEALTCTPIVNPKAHQPRHRFNDGKCDPSGRFWAGTMELMPIHPTGALYCLEPDGTLIRKLEGLTCSNGLAWSPARSEMYFIDSPTLQVQCFDYDDATGDIAFKRTAVTFDADEGFPDGMTIDAEGNLWVAMYGGGQVFCHDPVSGKRLATVKVPTPQTTCPTFGGPNLDILYITTGAEGMHDEEDPLAGGLFAVEPGVKGVLPDRFGT</sequence>
<dbReference type="SUPFAM" id="SSF63829">
    <property type="entry name" value="Calcium-dependent phosphotriesterase"/>
    <property type="match status" value="1"/>
</dbReference>
<dbReference type="InterPro" id="IPR008367">
    <property type="entry name" value="Regucalcin"/>
</dbReference>
<keyword evidence="11" id="KW-0378">Hydrolase</keyword>
<evidence type="ECO:0000256" key="15">
    <source>
        <dbReference type="PIRSR" id="PIRSR605511-2"/>
    </source>
</evidence>
<feature type="active site" description="Proton donor/acceptor" evidence="14">
    <location>
        <position position="197"/>
    </location>
</feature>
<evidence type="ECO:0000256" key="1">
    <source>
        <dbReference type="ARBA" id="ARBA00001589"/>
    </source>
</evidence>
<dbReference type="Pfam" id="PF08450">
    <property type="entry name" value="SGL"/>
    <property type="match status" value="1"/>
</dbReference>
<dbReference type="EMBL" id="FNFO01000006">
    <property type="protein sequence ID" value="SDL43373.1"/>
    <property type="molecule type" value="Genomic_DNA"/>
</dbReference>
<keyword evidence="12" id="KW-0106">Calcium</keyword>
<evidence type="ECO:0000259" key="16">
    <source>
        <dbReference type="Pfam" id="PF08450"/>
    </source>
</evidence>
<comment type="similarity">
    <text evidence="6">Belongs to the SMP-30/CGR1 family.</text>
</comment>
<dbReference type="OrthoDB" id="2633250at2"/>
<feature type="binding site" evidence="15">
    <location>
        <position position="99"/>
    </location>
    <ligand>
        <name>substrate</name>
    </ligand>
</feature>
<comment type="subcellular location">
    <subcellularLocation>
        <location evidence="5">Cytoplasm</location>
    </subcellularLocation>
</comment>
<name>A0A1G9K2E4_9BACT</name>
<evidence type="ECO:0000256" key="2">
    <source>
        <dbReference type="ARBA" id="ARBA00001913"/>
    </source>
</evidence>
<proteinExistence type="inferred from homology"/>
<evidence type="ECO:0000313" key="18">
    <source>
        <dbReference type="Proteomes" id="UP000198510"/>
    </source>
</evidence>
<comment type="cofactor">
    <cofactor evidence="4">
        <name>Mg(2+)</name>
        <dbReference type="ChEBI" id="CHEBI:18420"/>
    </cofactor>
</comment>
<dbReference type="PRINTS" id="PR01791">
    <property type="entry name" value="REGUCALCIN"/>
</dbReference>
<keyword evidence="9" id="KW-0963">Cytoplasm</keyword>
<evidence type="ECO:0000256" key="8">
    <source>
        <dbReference type="ARBA" id="ARBA00016808"/>
    </source>
</evidence>
<keyword evidence="15" id="KW-0862">Zinc</keyword>
<evidence type="ECO:0000256" key="13">
    <source>
        <dbReference type="ARBA" id="ARBA00032464"/>
    </source>
</evidence>
<evidence type="ECO:0000256" key="4">
    <source>
        <dbReference type="ARBA" id="ARBA00001946"/>
    </source>
</evidence>
<dbReference type="PANTHER" id="PTHR10907">
    <property type="entry name" value="REGUCALCIN"/>
    <property type="match status" value="1"/>
</dbReference>
<keyword evidence="18" id="KW-1185">Reference proteome</keyword>
<feature type="binding site" evidence="15">
    <location>
        <position position="101"/>
    </location>
    <ligand>
        <name>substrate</name>
    </ligand>
</feature>
<dbReference type="GO" id="GO:0005737">
    <property type="term" value="C:cytoplasm"/>
    <property type="evidence" value="ECO:0007669"/>
    <property type="project" value="UniProtKB-SubCell"/>
</dbReference>
<dbReference type="Proteomes" id="UP000198510">
    <property type="component" value="Unassembled WGS sequence"/>
</dbReference>
<feature type="binding site" evidence="15">
    <location>
        <position position="197"/>
    </location>
    <ligand>
        <name>a divalent metal cation</name>
        <dbReference type="ChEBI" id="CHEBI:60240"/>
    </ligand>
</feature>
<dbReference type="GO" id="GO:0019853">
    <property type="term" value="P:L-ascorbic acid biosynthetic process"/>
    <property type="evidence" value="ECO:0007669"/>
    <property type="project" value="TreeGrafter"/>
</dbReference>
<dbReference type="EC" id="3.1.1.17" evidence="7"/>
<feature type="binding site" evidence="15">
    <location>
        <position position="15"/>
    </location>
    <ligand>
        <name>a divalent metal cation</name>
        <dbReference type="ChEBI" id="CHEBI:60240"/>
    </ligand>
</feature>
<feature type="domain" description="SMP-30/Gluconolactonase/LRE-like region" evidence="16">
    <location>
        <begin position="13"/>
        <end position="256"/>
    </location>
</feature>
<evidence type="ECO:0000256" key="9">
    <source>
        <dbReference type="ARBA" id="ARBA00022490"/>
    </source>
</evidence>
<comment type="cofactor">
    <cofactor evidence="3">
        <name>Mn(2+)</name>
        <dbReference type="ChEBI" id="CHEBI:29035"/>
    </cofactor>
</comment>
<keyword evidence="10 15" id="KW-0479">Metal-binding</keyword>
<evidence type="ECO:0000256" key="7">
    <source>
        <dbReference type="ARBA" id="ARBA00013227"/>
    </source>
</evidence>
<comment type="cofactor">
    <cofactor evidence="15">
        <name>Zn(2+)</name>
        <dbReference type="ChEBI" id="CHEBI:29105"/>
    </cofactor>
    <text evidence="15">Binds 1 divalent metal cation per subunit.</text>
</comment>
<comment type="catalytic activity">
    <reaction evidence="1">
        <text>D-glucono-1,5-lactone + H2O = D-gluconate + H(+)</text>
        <dbReference type="Rhea" id="RHEA:10440"/>
        <dbReference type="ChEBI" id="CHEBI:15377"/>
        <dbReference type="ChEBI" id="CHEBI:15378"/>
        <dbReference type="ChEBI" id="CHEBI:16217"/>
        <dbReference type="ChEBI" id="CHEBI:18391"/>
        <dbReference type="EC" id="3.1.1.17"/>
    </reaction>
</comment>
<evidence type="ECO:0000256" key="6">
    <source>
        <dbReference type="ARBA" id="ARBA00008853"/>
    </source>
</evidence>
<evidence type="ECO:0000256" key="5">
    <source>
        <dbReference type="ARBA" id="ARBA00004496"/>
    </source>
</evidence>
<dbReference type="GO" id="GO:0004341">
    <property type="term" value="F:gluconolactonase activity"/>
    <property type="evidence" value="ECO:0007669"/>
    <property type="project" value="UniProtKB-EC"/>
</dbReference>
<dbReference type="GO" id="GO:0030234">
    <property type="term" value="F:enzyme regulator activity"/>
    <property type="evidence" value="ECO:0007669"/>
    <property type="project" value="InterPro"/>
</dbReference>
<dbReference type="Gene3D" id="2.120.10.30">
    <property type="entry name" value="TolB, C-terminal domain"/>
    <property type="match status" value="1"/>
</dbReference>
<organism evidence="17 18">
    <name type="scientific">Catalinimonas alkaloidigena</name>
    <dbReference type="NCBI Taxonomy" id="1075417"/>
    <lineage>
        <taxon>Bacteria</taxon>
        <taxon>Pseudomonadati</taxon>
        <taxon>Bacteroidota</taxon>
        <taxon>Cytophagia</taxon>
        <taxon>Cytophagales</taxon>
        <taxon>Catalimonadaceae</taxon>
        <taxon>Catalinimonas</taxon>
    </lineage>
</organism>
<dbReference type="STRING" id="1075417.SAMN05421823_10613"/>
<evidence type="ECO:0000256" key="10">
    <source>
        <dbReference type="ARBA" id="ARBA00022723"/>
    </source>
</evidence>
<dbReference type="InterPro" id="IPR011042">
    <property type="entry name" value="6-blade_b-propeller_TolB-like"/>
</dbReference>
<comment type="cofactor">
    <cofactor evidence="2">
        <name>Ca(2+)</name>
        <dbReference type="ChEBI" id="CHEBI:29108"/>
    </cofactor>
</comment>
<evidence type="ECO:0000256" key="12">
    <source>
        <dbReference type="ARBA" id="ARBA00022837"/>
    </source>
</evidence>
<feature type="binding site" evidence="15">
    <location>
        <position position="147"/>
    </location>
    <ligand>
        <name>a divalent metal cation</name>
        <dbReference type="ChEBI" id="CHEBI:60240"/>
    </ligand>
</feature>
<dbReference type="PANTHER" id="PTHR10907:SF47">
    <property type="entry name" value="REGUCALCIN"/>
    <property type="match status" value="1"/>
</dbReference>
<dbReference type="AlphaFoldDB" id="A0A1G9K2E4"/>
<reference evidence="17 18" key="1">
    <citation type="submission" date="2016-10" db="EMBL/GenBank/DDBJ databases">
        <authorList>
            <person name="de Groot N.N."/>
        </authorList>
    </citation>
    <scope>NUCLEOTIDE SEQUENCE [LARGE SCALE GENOMIC DNA]</scope>
    <source>
        <strain evidence="17 18">DSM 25186</strain>
    </source>
</reference>
<evidence type="ECO:0000256" key="14">
    <source>
        <dbReference type="PIRSR" id="PIRSR605511-1"/>
    </source>
</evidence>
<gene>
    <name evidence="17" type="ORF">SAMN05421823_10613</name>
</gene>
<dbReference type="RefSeq" id="WP_089683606.1">
    <property type="nucleotide sequence ID" value="NZ_FNFO01000006.1"/>
</dbReference>
<protein>
    <recommendedName>
        <fullName evidence="8">Regucalcin</fullName>
        <ecNumber evidence="7">3.1.1.17</ecNumber>
    </recommendedName>
    <alternativeName>
        <fullName evidence="13">Gluconolactonase</fullName>
    </alternativeName>
</protein>
<evidence type="ECO:0000313" key="17">
    <source>
        <dbReference type="EMBL" id="SDL43373.1"/>
    </source>
</evidence>
<evidence type="ECO:0000256" key="11">
    <source>
        <dbReference type="ARBA" id="ARBA00022801"/>
    </source>
</evidence>
<evidence type="ECO:0000256" key="3">
    <source>
        <dbReference type="ARBA" id="ARBA00001936"/>
    </source>
</evidence>
<dbReference type="InterPro" id="IPR013658">
    <property type="entry name" value="SGL"/>
</dbReference>
<accession>A0A1G9K2E4</accession>
<dbReference type="GO" id="GO:0005509">
    <property type="term" value="F:calcium ion binding"/>
    <property type="evidence" value="ECO:0007669"/>
    <property type="project" value="InterPro"/>
</dbReference>